<evidence type="ECO:0000313" key="3">
    <source>
        <dbReference type="Proteomes" id="UP000053615"/>
    </source>
</evidence>
<gene>
    <name evidence="2" type="ORF">N325_08720</name>
</gene>
<dbReference type="InterPro" id="IPR052627">
    <property type="entry name" value="VWA_domain-containing"/>
</dbReference>
<dbReference type="PANTHER" id="PTHR46299">
    <property type="entry name" value="VON WILLEBRAND FACTOR A DOMAIN-CONTAINING PROTEIN 5B2-RELATED"/>
    <property type="match status" value="1"/>
</dbReference>
<keyword evidence="3" id="KW-1185">Reference proteome</keyword>
<protein>
    <submittedName>
        <fullName evidence="2">von Willebrand factor A domain-containing protein 5B1</fullName>
    </submittedName>
</protein>
<dbReference type="AlphaFoldDB" id="A0A091JZU5"/>
<feature type="non-terminal residue" evidence="2">
    <location>
        <position position="157"/>
    </location>
</feature>
<reference evidence="2 3" key="1">
    <citation type="submission" date="2014-04" db="EMBL/GenBank/DDBJ databases">
        <title>Genome evolution of avian class.</title>
        <authorList>
            <person name="Zhang G."/>
            <person name="Li C."/>
        </authorList>
    </citation>
    <scope>NUCLEOTIDE SEQUENCE [LARGE SCALE GENOMIC DNA]</scope>
    <source>
        <strain evidence="2">BGI_N325</strain>
    </source>
</reference>
<dbReference type="EMBL" id="KK538911">
    <property type="protein sequence ID" value="KFP30275.1"/>
    <property type="molecule type" value="Genomic_DNA"/>
</dbReference>
<evidence type="ECO:0000313" key="2">
    <source>
        <dbReference type="EMBL" id="KFP30275.1"/>
    </source>
</evidence>
<evidence type="ECO:0000259" key="1">
    <source>
        <dbReference type="Pfam" id="PF13768"/>
    </source>
</evidence>
<feature type="domain" description="VWFA" evidence="1">
    <location>
        <begin position="3"/>
        <end position="100"/>
    </location>
</feature>
<dbReference type="Proteomes" id="UP000053615">
    <property type="component" value="Unassembled WGS sequence"/>
</dbReference>
<feature type="non-terminal residue" evidence="2">
    <location>
        <position position="1"/>
    </location>
</feature>
<sequence length="157" mass="17179">GQESLAIACESIKSIRADMGDTNILSPLKWVIRQPIHRGHPRLLFLEWVSCMGLGIGVAYPLDPDTPHPFCRCYSFGMGPKACRRLVQGLAAVSRGIAEFLAEGERLQPKMIKALKKAMAPALSDVSVEWLFPESTEVLVSPISTSCLFPGDHLVGY</sequence>
<organism evidence="2 3">
    <name type="scientific">Colius striatus</name>
    <name type="common">Speckled mousebird</name>
    <dbReference type="NCBI Taxonomy" id="57412"/>
    <lineage>
        <taxon>Eukaryota</taxon>
        <taxon>Metazoa</taxon>
        <taxon>Chordata</taxon>
        <taxon>Craniata</taxon>
        <taxon>Vertebrata</taxon>
        <taxon>Euteleostomi</taxon>
        <taxon>Archelosauria</taxon>
        <taxon>Archosauria</taxon>
        <taxon>Dinosauria</taxon>
        <taxon>Saurischia</taxon>
        <taxon>Theropoda</taxon>
        <taxon>Coelurosauria</taxon>
        <taxon>Aves</taxon>
        <taxon>Neognathae</taxon>
        <taxon>Neoaves</taxon>
        <taxon>Telluraves</taxon>
        <taxon>Coraciimorphae</taxon>
        <taxon>Coliiformes</taxon>
        <taxon>Coliidae</taxon>
        <taxon>Colius</taxon>
    </lineage>
</organism>
<dbReference type="Pfam" id="PF13768">
    <property type="entry name" value="VWA_3"/>
    <property type="match status" value="1"/>
</dbReference>
<name>A0A091JZU5_COLST</name>
<dbReference type="InterPro" id="IPR002035">
    <property type="entry name" value="VWF_A"/>
</dbReference>
<dbReference type="PANTHER" id="PTHR46299:SF1">
    <property type="entry name" value="VON WILLEBRAND FACTOR A DOMAIN-CONTAINING PROTEIN 5B1"/>
    <property type="match status" value="1"/>
</dbReference>
<accession>A0A091JZU5</accession>
<proteinExistence type="predicted"/>